<sequence>MSRLSLLFLLIIFITAASEAEVEPTVQYCGRNLAAHVSHMARDCLIYLSLDYLPSPERIAEIRSRGIVGCCSHGCTVSDLIELICNGKK</sequence>
<evidence type="ECO:0000313" key="2">
    <source>
        <dbReference type="Proteomes" id="UP000005239"/>
    </source>
</evidence>
<dbReference type="AlphaFoldDB" id="A0A2A6D2G2"/>
<proteinExistence type="predicted"/>
<dbReference type="Gene3D" id="1.10.100.10">
    <property type="entry name" value="Insulin-like"/>
    <property type="match status" value="1"/>
</dbReference>
<dbReference type="EnsemblMetazoa" id="PPA11997.1">
    <property type="protein sequence ID" value="PPA11997.1"/>
    <property type="gene ID" value="WBGene00101551"/>
</dbReference>
<accession>A0A8R1UB38</accession>
<dbReference type="SUPFAM" id="SSF56994">
    <property type="entry name" value="Insulin-like"/>
    <property type="match status" value="1"/>
</dbReference>
<organism evidence="1 2">
    <name type="scientific">Pristionchus pacificus</name>
    <name type="common">Parasitic nematode worm</name>
    <dbReference type="NCBI Taxonomy" id="54126"/>
    <lineage>
        <taxon>Eukaryota</taxon>
        <taxon>Metazoa</taxon>
        <taxon>Ecdysozoa</taxon>
        <taxon>Nematoda</taxon>
        <taxon>Chromadorea</taxon>
        <taxon>Rhabditida</taxon>
        <taxon>Rhabditina</taxon>
        <taxon>Diplogasteromorpha</taxon>
        <taxon>Diplogasteroidea</taxon>
        <taxon>Neodiplogasteridae</taxon>
        <taxon>Pristionchus</taxon>
    </lineage>
</organism>
<evidence type="ECO:0000313" key="1">
    <source>
        <dbReference type="EnsemblMetazoa" id="PPA11997.1"/>
    </source>
</evidence>
<keyword evidence="2" id="KW-1185">Reference proteome</keyword>
<gene>
    <name evidence="1" type="primary">WBGene00101551</name>
</gene>
<protein>
    <submittedName>
        <fullName evidence="1">Uncharacterized protein</fullName>
    </submittedName>
</protein>
<accession>A0A2A6D2G2</accession>
<name>A0A2A6D2G2_PRIPA</name>
<dbReference type="Proteomes" id="UP000005239">
    <property type="component" value="Unassembled WGS sequence"/>
</dbReference>
<reference evidence="1" key="2">
    <citation type="submission" date="2022-06" db="UniProtKB">
        <authorList>
            <consortium name="EnsemblMetazoa"/>
        </authorList>
    </citation>
    <scope>IDENTIFICATION</scope>
    <source>
        <strain evidence="1">PS312</strain>
    </source>
</reference>
<dbReference type="InterPro" id="IPR036438">
    <property type="entry name" value="Insulin-like_sf"/>
</dbReference>
<reference evidence="2" key="1">
    <citation type="journal article" date="2008" name="Nat. Genet.">
        <title>The Pristionchus pacificus genome provides a unique perspective on nematode lifestyle and parasitism.</title>
        <authorList>
            <person name="Dieterich C."/>
            <person name="Clifton S.W."/>
            <person name="Schuster L.N."/>
            <person name="Chinwalla A."/>
            <person name="Delehaunty K."/>
            <person name="Dinkelacker I."/>
            <person name="Fulton L."/>
            <person name="Fulton R."/>
            <person name="Godfrey J."/>
            <person name="Minx P."/>
            <person name="Mitreva M."/>
            <person name="Roeseler W."/>
            <person name="Tian H."/>
            <person name="Witte H."/>
            <person name="Yang S.P."/>
            <person name="Wilson R.K."/>
            <person name="Sommer R.J."/>
        </authorList>
    </citation>
    <scope>NUCLEOTIDE SEQUENCE [LARGE SCALE GENOMIC DNA]</scope>
    <source>
        <strain evidence="2">PS312</strain>
    </source>
</reference>